<sequence>MALGRKGMGVWRYRVCSSGSLRERTSMSKNAPHISSLKKLECAFSAILILSQAEMQCEHHAQHTSKSAETQD</sequence>
<keyword evidence="2" id="KW-1185">Reference proteome</keyword>
<dbReference type="InParanoid" id="A0A316Y9Y6"/>
<reference evidence="1 2" key="1">
    <citation type="journal article" date="2018" name="Mol. Biol. Evol.">
        <title>Broad Genomic Sampling Reveals a Smut Pathogenic Ancestry of the Fungal Clade Ustilaginomycotina.</title>
        <authorList>
            <person name="Kijpornyongpan T."/>
            <person name="Mondo S.J."/>
            <person name="Barry K."/>
            <person name="Sandor L."/>
            <person name="Lee J."/>
            <person name="Lipzen A."/>
            <person name="Pangilinan J."/>
            <person name="LaButti K."/>
            <person name="Hainaut M."/>
            <person name="Henrissat B."/>
            <person name="Grigoriev I.V."/>
            <person name="Spatafora J.W."/>
            <person name="Aime M.C."/>
        </authorList>
    </citation>
    <scope>NUCLEOTIDE SEQUENCE [LARGE SCALE GENOMIC DNA]</scope>
    <source>
        <strain evidence="1 2">MCA 4198</strain>
    </source>
</reference>
<dbReference type="Proteomes" id="UP000245768">
    <property type="component" value="Unassembled WGS sequence"/>
</dbReference>
<evidence type="ECO:0000313" key="1">
    <source>
        <dbReference type="EMBL" id="PWN86690.1"/>
    </source>
</evidence>
<accession>A0A316Y9Y6</accession>
<name>A0A316Y9Y6_9BASI</name>
<gene>
    <name evidence="1" type="ORF">FA10DRAFT_270058</name>
</gene>
<dbReference type="RefSeq" id="XP_025373888.1">
    <property type="nucleotide sequence ID" value="XM_025522985.1"/>
</dbReference>
<protein>
    <submittedName>
        <fullName evidence="1">Uncharacterized protein</fullName>
    </submittedName>
</protein>
<organism evidence="1 2">
    <name type="scientific">Acaromyces ingoldii</name>
    <dbReference type="NCBI Taxonomy" id="215250"/>
    <lineage>
        <taxon>Eukaryota</taxon>
        <taxon>Fungi</taxon>
        <taxon>Dikarya</taxon>
        <taxon>Basidiomycota</taxon>
        <taxon>Ustilaginomycotina</taxon>
        <taxon>Exobasidiomycetes</taxon>
        <taxon>Exobasidiales</taxon>
        <taxon>Cryptobasidiaceae</taxon>
        <taxon>Acaromyces</taxon>
    </lineage>
</organism>
<proteinExistence type="predicted"/>
<dbReference type="EMBL" id="KZ819643">
    <property type="protein sequence ID" value="PWN86690.1"/>
    <property type="molecule type" value="Genomic_DNA"/>
</dbReference>
<dbReference type="AlphaFoldDB" id="A0A316Y9Y6"/>
<evidence type="ECO:0000313" key="2">
    <source>
        <dbReference type="Proteomes" id="UP000245768"/>
    </source>
</evidence>
<dbReference type="GeneID" id="37044901"/>